<dbReference type="RefSeq" id="WP_141259139.1">
    <property type="nucleotide sequence ID" value="NZ_JABFNR010000231.1"/>
</dbReference>
<accession>A0A7Y4NAT1</accession>
<proteinExistence type="predicted"/>
<reference evidence="1 2" key="1">
    <citation type="submission" date="2020-05" db="EMBL/GenBank/DDBJ databases">
        <authorList>
            <person name="Whitworth D."/>
        </authorList>
    </citation>
    <scope>NUCLEOTIDE SEQUENCE [LARGE SCALE GENOMIC DNA]</scope>
    <source>
        <strain evidence="1 2">AM005</strain>
    </source>
</reference>
<dbReference type="Proteomes" id="UP000533080">
    <property type="component" value="Unassembled WGS sequence"/>
</dbReference>
<protein>
    <submittedName>
        <fullName evidence="1">Uncharacterized protein</fullName>
    </submittedName>
</protein>
<name>A0A7Y4NAT1_MYXXA</name>
<gene>
    <name evidence="1" type="ORF">HNV28_19135</name>
</gene>
<dbReference type="AlphaFoldDB" id="A0A7Y4NAT1"/>
<evidence type="ECO:0000313" key="1">
    <source>
        <dbReference type="EMBL" id="NOJ80421.1"/>
    </source>
</evidence>
<sequence>MKRQLKQALLATAFTLPLAALASSVPASSGRPAIWGDGPCFLMTNSTMYNSCSTRRSYELPLPLSTAGSKTVHVTASGATSSNNVGCAAVGVNREATLIWGGTRKWLPAFGSAQIITLTDAYVPVAGFLYVGCLVDPGATINTVEYNG</sequence>
<comment type="caution">
    <text evidence="1">The sequence shown here is derived from an EMBL/GenBank/DDBJ whole genome shotgun (WGS) entry which is preliminary data.</text>
</comment>
<evidence type="ECO:0000313" key="2">
    <source>
        <dbReference type="Proteomes" id="UP000533080"/>
    </source>
</evidence>
<organism evidence="1 2">
    <name type="scientific">Myxococcus xanthus</name>
    <dbReference type="NCBI Taxonomy" id="34"/>
    <lineage>
        <taxon>Bacteria</taxon>
        <taxon>Pseudomonadati</taxon>
        <taxon>Myxococcota</taxon>
        <taxon>Myxococcia</taxon>
        <taxon>Myxococcales</taxon>
        <taxon>Cystobacterineae</taxon>
        <taxon>Myxococcaceae</taxon>
        <taxon>Myxococcus</taxon>
    </lineage>
</organism>
<dbReference type="EMBL" id="JABFNT010000058">
    <property type="protein sequence ID" value="NOJ80421.1"/>
    <property type="molecule type" value="Genomic_DNA"/>
</dbReference>